<name>A0A0K2SV54_LEPSM</name>
<dbReference type="EMBL" id="HACA01000118">
    <property type="protein sequence ID" value="CDW17479.1"/>
    <property type="molecule type" value="Transcribed_RNA"/>
</dbReference>
<feature type="non-terminal residue" evidence="1">
    <location>
        <position position="1"/>
    </location>
</feature>
<proteinExistence type="predicted"/>
<accession>A0A0K2SV54</accession>
<reference evidence="1" key="1">
    <citation type="submission" date="2014-05" db="EMBL/GenBank/DDBJ databases">
        <authorList>
            <person name="Chronopoulou M."/>
        </authorList>
    </citation>
    <scope>NUCLEOTIDE SEQUENCE</scope>
    <source>
        <tissue evidence="1">Whole organism</tissue>
    </source>
</reference>
<dbReference type="AlphaFoldDB" id="A0A0K2SV54"/>
<evidence type="ECO:0000313" key="1">
    <source>
        <dbReference type="EMBL" id="CDW17479.1"/>
    </source>
</evidence>
<sequence>SSPILVLKFHYFLRDPKKFLEFFARHLQVFLFVFFRTVQGHFVKYLIYCIRESFHQKINCLKSVVKSILAFPPPPPLFIIQ</sequence>
<organism evidence="1">
    <name type="scientific">Lepeophtheirus salmonis</name>
    <name type="common">Salmon louse</name>
    <name type="synonym">Caligus salmonis</name>
    <dbReference type="NCBI Taxonomy" id="72036"/>
    <lineage>
        <taxon>Eukaryota</taxon>
        <taxon>Metazoa</taxon>
        <taxon>Ecdysozoa</taxon>
        <taxon>Arthropoda</taxon>
        <taxon>Crustacea</taxon>
        <taxon>Multicrustacea</taxon>
        <taxon>Hexanauplia</taxon>
        <taxon>Copepoda</taxon>
        <taxon>Siphonostomatoida</taxon>
        <taxon>Caligidae</taxon>
        <taxon>Lepeophtheirus</taxon>
    </lineage>
</organism>
<protein>
    <submittedName>
        <fullName evidence="1">Uncharacterized protein</fullName>
    </submittedName>
</protein>